<feature type="binding site" evidence="4">
    <location>
        <position position="44"/>
    </location>
    <ligand>
        <name>molybdate</name>
        <dbReference type="ChEBI" id="CHEBI:36264"/>
    </ligand>
</feature>
<accession>A0A5J6V7Y3</accession>
<keyword evidence="3 5" id="KW-0732">Signal</keyword>
<dbReference type="GO" id="GO:0015689">
    <property type="term" value="P:molybdate ion transport"/>
    <property type="evidence" value="ECO:0007669"/>
    <property type="project" value="InterPro"/>
</dbReference>
<comment type="similarity">
    <text evidence="1">Belongs to the bacterial solute-binding protein ModA family.</text>
</comment>
<dbReference type="EMBL" id="CP044427">
    <property type="protein sequence ID" value="QFG69454.1"/>
    <property type="molecule type" value="Genomic_DNA"/>
</dbReference>
<keyword evidence="7" id="KW-1185">Reference proteome</keyword>
<dbReference type="PROSITE" id="PS51257">
    <property type="entry name" value="PROKAR_LIPOPROTEIN"/>
    <property type="match status" value="1"/>
</dbReference>
<feature type="chain" id="PRO_5039541130" evidence="5">
    <location>
        <begin position="28"/>
        <end position="253"/>
    </location>
</feature>
<evidence type="ECO:0000313" key="7">
    <source>
        <dbReference type="Proteomes" id="UP000326546"/>
    </source>
</evidence>
<organism evidence="6 7">
    <name type="scientific">Ornithinimicrobium pratense</name>
    <dbReference type="NCBI Taxonomy" id="2593973"/>
    <lineage>
        <taxon>Bacteria</taxon>
        <taxon>Bacillati</taxon>
        <taxon>Actinomycetota</taxon>
        <taxon>Actinomycetes</taxon>
        <taxon>Micrococcales</taxon>
        <taxon>Ornithinimicrobiaceae</taxon>
        <taxon>Ornithinimicrobium</taxon>
    </lineage>
</organism>
<feature type="binding site" evidence="4">
    <location>
        <position position="174"/>
    </location>
    <ligand>
        <name>molybdate</name>
        <dbReference type="ChEBI" id="CHEBI:36264"/>
    </ligand>
</feature>
<sequence length="253" mass="26118">MSRRSAPCAAVALTLTLAACSSGTDPAKGGGTVEQTLTVLAAASLTEVFGLMAEDFEADHPGVSVEQSFAASSTIVQQVNEGAPADVIALAGMSSLEPLAEEHRVGEVHEFTTNSLQLAVPPDNPAGITGVEDLTQDGIRLVVCAEQVPCGTASASLFQAQGISPAIASLEYDVRATLTKVELGEADVGIVYRSDVTEAGDRVRGVEIPDDVNVVNSYPILAVSDSPLAQAFVEEVLSERGQQHLTDAGFVAP</sequence>
<dbReference type="GO" id="GO:0046872">
    <property type="term" value="F:metal ion binding"/>
    <property type="evidence" value="ECO:0007669"/>
    <property type="project" value="UniProtKB-KW"/>
</dbReference>
<evidence type="ECO:0000256" key="1">
    <source>
        <dbReference type="ARBA" id="ARBA00009175"/>
    </source>
</evidence>
<protein>
    <submittedName>
        <fullName evidence="6">Molybdate ABC transporter substrate-binding protein</fullName>
    </submittedName>
</protein>
<proteinExistence type="inferred from homology"/>
<reference evidence="6 7" key="1">
    <citation type="submission" date="2019-09" db="EMBL/GenBank/DDBJ databases">
        <title>Serinicoccus pratensis sp. nov., isolated from meadow soil.</title>
        <authorList>
            <person name="Zhang W."/>
        </authorList>
    </citation>
    <scope>NUCLEOTIDE SEQUENCE [LARGE SCALE GENOMIC DNA]</scope>
    <source>
        <strain evidence="6 7">W204</strain>
    </source>
</reference>
<dbReference type="PIRSF" id="PIRSF004846">
    <property type="entry name" value="ModA"/>
    <property type="match status" value="1"/>
</dbReference>
<evidence type="ECO:0000256" key="4">
    <source>
        <dbReference type="PIRSR" id="PIRSR004846-1"/>
    </source>
</evidence>
<dbReference type="NCBIfam" id="TIGR01256">
    <property type="entry name" value="modA"/>
    <property type="match status" value="1"/>
</dbReference>
<dbReference type="GO" id="GO:0030973">
    <property type="term" value="F:molybdate ion binding"/>
    <property type="evidence" value="ECO:0007669"/>
    <property type="project" value="TreeGrafter"/>
</dbReference>
<dbReference type="Gene3D" id="3.40.190.10">
    <property type="entry name" value="Periplasmic binding protein-like II"/>
    <property type="match status" value="2"/>
</dbReference>
<dbReference type="RefSeq" id="WP_158061828.1">
    <property type="nucleotide sequence ID" value="NZ_CP044427.1"/>
</dbReference>
<dbReference type="AlphaFoldDB" id="A0A5J6V7Y3"/>
<feature type="binding site" evidence="4">
    <location>
        <position position="72"/>
    </location>
    <ligand>
        <name>molybdate</name>
        <dbReference type="ChEBI" id="CHEBI:36264"/>
    </ligand>
</feature>
<dbReference type="PANTHER" id="PTHR30632">
    <property type="entry name" value="MOLYBDATE-BINDING PERIPLASMIC PROTEIN"/>
    <property type="match status" value="1"/>
</dbReference>
<evidence type="ECO:0000256" key="3">
    <source>
        <dbReference type="ARBA" id="ARBA00022729"/>
    </source>
</evidence>
<evidence type="ECO:0000256" key="2">
    <source>
        <dbReference type="ARBA" id="ARBA00022723"/>
    </source>
</evidence>
<dbReference type="SUPFAM" id="SSF53850">
    <property type="entry name" value="Periplasmic binding protein-like II"/>
    <property type="match status" value="1"/>
</dbReference>
<dbReference type="Proteomes" id="UP000326546">
    <property type="component" value="Chromosome"/>
</dbReference>
<gene>
    <name evidence="6" type="primary">modA</name>
    <name evidence="6" type="ORF">FY030_12735</name>
</gene>
<evidence type="ECO:0000313" key="6">
    <source>
        <dbReference type="EMBL" id="QFG69454.1"/>
    </source>
</evidence>
<keyword evidence="4" id="KW-0500">Molybdenum</keyword>
<keyword evidence="2 4" id="KW-0479">Metal-binding</keyword>
<name>A0A5J6V7Y3_9MICO</name>
<dbReference type="OrthoDB" id="9785015at2"/>
<dbReference type="InterPro" id="IPR005950">
    <property type="entry name" value="ModA"/>
</dbReference>
<dbReference type="Pfam" id="PF13531">
    <property type="entry name" value="SBP_bac_11"/>
    <property type="match status" value="1"/>
</dbReference>
<evidence type="ECO:0000256" key="5">
    <source>
        <dbReference type="SAM" id="SignalP"/>
    </source>
</evidence>
<dbReference type="InterPro" id="IPR050682">
    <property type="entry name" value="ModA/WtpA"/>
</dbReference>
<dbReference type="KEGG" id="serw:FY030_12735"/>
<dbReference type="PANTHER" id="PTHR30632:SF0">
    <property type="entry name" value="SULFATE-BINDING PROTEIN"/>
    <property type="match status" value="1"/>
</dbReference>
<feature type="binding site" evidence="4">
    <location>
        <position position="192"/>
    </location>
    <ligand>
        <name>molybdate</name>
        <dbReference type="ChEBI" id="CHEBI:36264"/>
    </ligand>
</feature>
<feature type="signal peptide" evidence="5">
    <location>
        <begin position="1"/>
        <end position="27"/>
    </location>
</feature>